<dbReference type="CDD" id="cd00146">
    <property type="entry name" value="PKD"/>
    <property type="match status" value="2"/>
</dbReference>
<feature type="domain" description="PKD" evidence="1">
    <location>
        <begin position="273"/>
        <end position="351"/>
    </location>
</feature>
<evidence type="ECO:0000313" key="2">
    <source>
        <dbReference type="EMBL" id="AGB01471.1"/>
    </source>
</evidence>
<dbReference type="Pfam" id="PF18911">
    <property type="entry name" value="PKD_4"/>
    <property type="match status" value="2"/>
</dbReference>
<dbReference type="PROSITE" id="PS50093">
    <property type="entry name" value="PKD"/>
    <property type="match status" value="2"/>
</dbReference>
<dbReference type="InterPro" id="IPR000601">
    <property type="entry name" value="PKD_dom"/>
</dbReference>
<protein>
    <submittedName>
        <fullName evidence="2">PDK repeat-containing protein</fullName>
    </submittedName>
</protein>
<reference evidence="3" key="1">
    <citation type="submission" date="2011-12" db="EMBL/GenBank/DDBJ databases">
        <title>Complete sequence of Methanoregula formicicum SMSP.</title>
        <authorList>
            <person name="Lucas S."/>
            <person name="Han J."/>
            <person name="Lapidus A."/>
            <person name="Cheng J.-F."/>
            <person name="Goodwin L."/>
            <person name="Pitluck S."/>
            <person name="Peters L."/>
            <person name="Ovchinnikova G."/>
            <person name="Teshima H."/>
            <person name="Detter J.C."/>
            <person name="Han C."/>
            <person name="Tapia R."/>
            <person name="Land M."/>
            <person name="Hauser L."/>
            <person name="Kyrpides N."/>
            <person name="Ivanova N."/>
            <person name="Pagani I."/>
            <person name="Imachi H."/>
            <person name="Tamaki H."/>
            <person name="Sekiguchi Y."/>
            <person name="Kamagata Y."/>
            <person name="Cadillo-Quiroz H."/>
            <person name="Zinder S."/>
            <person name="Liu W.-T."/>
            <person name="Woyke T."/>
        </authorList>
    </citation>
    <scope>NUCLEOTIDE SEQUENCE [LARGE SCALE GENOMIC DNA]</scope>
    <source>
        <strain evidence="3">DSM 22288 / NBRC 105244 / SMSP</strain>
    </source>
</reference>
<dbReference type="Gene3D" id="2.60.40.10">
    <property type="entry name" value="Immunoglobulins"/>
    <property type="match status" value="2"/>
</dbReference>
<dbReference type="PANTHER" id="PTHR36842:SF1">
    <property type="entry name" value="PROTEIN TOLB"/>
    <property type="match status" value="1"/>
</dbReference>
<dbReference type="InterPro" id="IPR035986">
    <property type="entry name" value="PKD_dom_sf"/>
</dbReference>
<dbReference type="EMBL" id="CP003167">
    <property type="protein sequence ID" value="AGB01471.1"/>
    <property type="molecule type" value="Genomic_DNA"/>
</dbReference>
<keyword evidence="3" id="KW-1185">Reference proteome</keyword>
<dbReference type="SUPFAM" id="SSF49299">
    <property type="entry name" value="PKD domain"/>
    <property type="match status" value="2"/>
</dbReference>
<dbReference type="InterPro" id="IPR022409">
    <property type="entry name" value="PKD/Chitinase_dom"/>
</dbReference>
<dbReference type="HOGENOM" id="CLU_556242_0_0_2"/>
<dbReference type="PANTHER" id="PTHR36842">
    <property type="entry name" value="PROTEIN TOLB HOMOLOG"/>
    <property type="match status" value="1"/>
</dbReference>
<dbReference type="InParanoid" id="L0HCD0"/>
<dbReference type="eggNOG" id="arCOG03956">
    <property type="taxonomic scope" value="Archaea"/>
</dbReference>
<feature type="domain" description="PKD" evidence="1">
    <location>
        <begin position="357"/>
        <end position="436"/>
    </location>
</feature>
<sequence precursor="true">MNSNVKKALLLILLIGISAVLLLIGVNFRFVENEQVNSSLIDKGTPLTIPGGNVQSDERSFIGSIIINTTVPTSPSTLPIYQQHYREGDKFSKRFGDNWDPRPNVTSEKDAPEVVKKVMEQFGGLPPDAQYAGSYTEYVEHQTRSGELIRKEPVMINVYYRKLIDGRPVSGDKDQINLELGENGQLLNIYKSWSNLTYVQNIPIIPAKEAVEKLQLGDIVGSWNSFDDVVYINNITPGYHLYGEEGSVTEPCWFFIGKTGSGKLAVFEVYARQFANFTSSPTSGKVPLTVNFTDTSDIPPKQWLWDFGDGTNATERNPAHTYSTAGTYNVSLVAWNELGSDTMEKAAYITVRNPAPPVANFTGSPATGPAPLMVSFNDTSMNIPTIWLWDFGDGTNTTVQNPVHTYSTPGNYTVSLDVANEDGTNTITKPVYIIVTTPPPTTITTLPTTTATIPTTKPTPTKTHAPLPVWISVAGIAGAALVVRRLEKWT</sequence>
<gene>
    <name evidence="2" type="ordered locus">Metfor_0398</name>
</gene>
<dbReference type="Proteomes" id="UP000010824">
    <property type="component" value="Chromosome"/>
</dbReference>
<reference evidence="2 3" key="2">
    <citation type="journal article" date="2014" name="Genome Announc.">
        <title>Complete Genome Sequence of Methanoregula formicica SMSPT, a Mesophilic Hydrogenotrophic Methanogen Isolated from a Methanogenic Upflow Anaerobic Sludge Blanket Reactor.</title>
        <authorList>
            <person name="Yamamoto K."/>
            <person name="Tamaki H."/>
            <person name="Cadillo-Quiroz H."/>
            <person name="Imachi H."/>
            <person name="Kyrpides N."/>
            <person name="Woyke T."/>
            <person name="Goodwin L."/>
            <person name="Zinder S.H."/>
            <person name="Kamagata Y."/>
            <person name="Liu W.T."/>
        </authorList>
    </citation>
    <scope>NUCLEOTIDE SEQUENCE [LARGE SCALE GENOMIC DNA]</scope>
    <source>
        <strain evidence="3">DSM 22288 / NBRC 105244 / SMSP</strain>
    </source>
</reference>
<dbReference type="FunFam" id="2.60.40.10:FF:000270">
    <property type="entry name" value="Cell surface protein"/>
    <property type="match status" value="2"/>
</dbReference>
<name>L0HCD0_METFS</name>
<organism evidence="2 3">
    <name type="scientific">Methanoregula formicica (strain DSM 22288 / NBRC 105244 / SMSP)</name>
    <dbReference type="NCBI Taxonomy" id="593750"/>
    <lineage>
        <taxon>Archaea</taxon>
        <taxon>Methanobacteriati</taxon>
        <taxon>Methanobacteriota</taxon>
        <taxon>Stenosarchaea group</taxon>
        <taxon>Methanomicrobia</taxon>
        <taxon>Methanomicrobiales</taxon>
        <taxon>Methanoregulaceae</taxon>
        <taxon>Methanoregula</taxon>
    </lineage>
</organism>
<proteinExistence type="predicted"/>
<dbReference type="AlphaFoldDB" id="L0HCD0"/>
<dbReference type="KEGG" id="mfo:Metfor_0398"/>
<accession>L0HCD0</accession>
<dbReference type="eggNOG" id="arCOG02510">
    <property type="taxonomic scope" value="Archaea"/>
</dbReference>
<dbReference type="STRING" id="593750.Metfor_0398"/>
<evidence type="ECO:0000259" key="1">
    <source>
        <dbReference type="PROSITE" id="PS50093"/>
    </source>
</evidence>
<evidence type="ECO:0000313" key="3">
    <source>
        <dbReference type="Proteomes" id="UP000010824"/>
    </source>
</evidence>
<dbReference type="SMART" id="SM00089">
    <property type="entry name" value="PKD"/>
    <property type="match status" value="2"/>
</dbReference>
<dbReference type="InterPro" id="IPR013783">
    <property type="entry name" value="Ig-like_fold"/>
</dbReference>